<dbReference type="NCBIfam" id="NF038032">
    <property type="entry name" value="CehA_McbA_metalo"/>
    <property type="match status" value="1"/>
</dbReference>
<dbReference type="Proteomes" id="UP001589776">
    <property type="component" value="Unassembled WGS sequence"/>
</dbReference>
<accession>A0ABV6DQX9</accession>
<dbReference type="EMBL" id="JBHLWN010000078">
    <property type="protein sequence ID" value="MFC0215007.1"/>
    <property type="molecule type" value="Genomic_DNA"/>
</dbReference>
<organism evidence="1 2">
    <name type="scientific">Paenibacillus chartarius</name>
    <dbReference type="NCBI Taxonomy" id="747481"/>
    <lineage>
        <taxon>Bacteria</taxon>
        <taxon>Bacillati</taxon>
        <taxon>Bacillota</taxon>
        <taxon>Bacilli</taxon>
        <taxon>Bacillales</taxon>
        <taxon>Paenibacillaceae</taxon>
        <taxon>Paenibacillus</taxon>
    </lineage>
</organism>
<keyword evidence="2" id="KW-1185">Reference proteome</keyword>
<dbReference type="Gene3D" id="3.20.20.140">
    <property type="entry name" value="Metal-dependent hydrolases"/>
    <property type="match status" value="1"/>
</dbReference>
<name>A0ABV6DQX9_9BACL</name>
<gene>
    <name evidence="1" type="ORF">ACFFK0_21670</name>
</gene>
<evidence type="ECO:0000313" key="1">
    <source>
        <dbReference type="EMBL" id="MFC0215007.1"/>
    </source>
</evidence>
<dbReference type="RefSeq" id="WP_377472459.1">
    <property type="nucleotide sequence ID" value="NZ_JBHLWN010000078.1"/>
</dbReference>
<comment type="caution">
    <text evidence="1">The sequence shown here is derived from an EMBL/GenBank/DDBJ whole genome shotgun (WGS) entry which is preliminary data.</text>
</comment>
<protein>
    <submittedName>
        <fullName evidence="1">CehA/McbA family metallohydrolase</fullName>
    </submittedName>
</protein>
<reference evidence="1 2" key="1">
    <citation type="submission" date="2024-09" db="EMBL/GenBank/DDBJ databases">
        <authorList>
            <person name="Sun Q."/>
            <person name="Mori K."/>
        </authorList>
    </citation>
    <scope>NUCLEOTIDE SEQUENCE [LARGE SCALE GENOMIC DNA]</scope>
    <source>
        <strain evidence="1 2">CCM 7759</strain>
    </source>
</reference>
<evidence type="ECO:0000313" key="2">
    <source>
        <dbReference type="Proteomes" id="UP001589776"/>
    </source>
</evidence>
<proteinExistence type="predicted"/>
<sequence>MKFTARVCNEKKEAIFCRIHVYAISNCSETPRENNKATVYCNGEYVFELAPGEYGIEITKGKLFSPVKVNIQMAQDDVVLETVLTEIIDTKRLGLYSFDAHSHVSRSLSVQTGNLEYASTVMKGEDYHFFFAGSPYDQETHREDIDVCYNAEVSYRERFSDVIAAANNDSFILDIGNEIVKCRYGHMFIMNYDQKPPFSQYYDRAWDPWLFTKIGDEPRFMIPYPYEALRRERGRNSVAVAAHPTSWWFHEGEFISNIAATLGFEILAESIDAMVIMGYDRDHRYYQSLWYDALNNGYFMPGVAETDHTFDTNQTKYLEFKTYTYLEDFTIDALCTSVKAGRNIVSSGPIVLLSVNGQLPGAVLNYQAGEEFRVRIEAFPCCEAPLHQVQLIVNGEVWKEYSVNEERIEVNEITIISQDSYILAKCYDAAGNVAIANPVYIKNTPFVNRDFKSDLTVKVMKDGEPADGRFWIDDDPHKTAFSKEITSKISVAAEVNIEVEGTVKTVKLFEMDELQSIFRNLYFGYFNRDRRYRAGEVPAEYFELSRIRSLLSKVDLHVRF</sequence>